<dbReference type="SUPFAM" id="SSF56322">
    <property type="entry name" value="ADC synthase"/>
    <property type="match status" value="1"/>
</dbReference>
<keyword evidence="5" id="KW-0032">Aminotransferase</keyword>
<evidence type="ECO:0000313" key="6">
    <source>
        <dbReference type="Proteomes" id="UP001143362"/>
    </source>
</evidence>
<dbReference type="EC" id="2.6.1.85" evidence="1"/>
<dbReference type="RefSeq" id="WP_279245226.1">
    <property type="nucleotide sequence ID" value="NZ_SHNN01000002.1"/>
</dbReference>
<sequence length="453" mass="50648">MTANTVFLQELPYQPDSCAVFERIRDLPGAVFLDSSFPHCQAGRYDIITADPVHTESIKLSTSNSYDAVVNSFEEQRQLHRELFGGISAPAEDLPFYGGVAGHLPYEAGKPLQHLPTSNAAAGQLGYYLWSVVQDHLRQRCTFAALPALPQRQREQLLRALRQPLISKPKPFQLQEDFSSNFSATSYRDAFRSIQRYILQGDCYQVNLAQRFSADYEGDAWSAYRLLRPLAAAPFAGFMQLSDGEQLLCLSPERFLSLHGHTVETRPIKGTRPRHADPGADALSANELRHSPKDRAENLMIVDLLRNDLGRSCVAGSIHVEKLFELESFPTVHHLVSTIKGELLPDRDAYTLLRDCFPGGSITGAPKRRSMEIIEELEPDQRRAYCGSLFYISPDGRMDSNIAIRTLQTQASKMLCWGGGGIVADSNWEREYQETFDKVGTFLSALEATQATE</sequence>
<dbReference type="InterPro" id="IPR006805">
    <property type="entry name" value="Anth_synth_I_N"/>
</dbReference>
<evidence type="ECO:0000313" key="5">
    <source>
        <dbReference type="EMBL" id="MCX2981220.1"/>
    </source>
</evidence>
<dbReference type="EMBL" id="SHNN01000002">
    <property type="protein sequence ID" value="MCX2981220.1"/>
    <property type="molecule type" value="Genomic_DNA"/>
</dbReference>
<evidence type="ECO:0000259" key="4">
    <source>
        <dbReference type="Pfam" id="PF04715"/>
    </source>
</evidence>
<reference evidence="5" key="1">
    <citation type="submission" date="2019-02" db="EMBL/GenBank/DDBJ databases">
        <authorList>
            <person name="Li S.-H."/>
        </authorList>
    </citation>
    <scope>NUCLEOTIDE SEQUENCE</scope>
    <source>
        <strain evidence="5">IMCC14734</strain>
    </source>
</reference>
<evidence type="ECO:0000259" key="3">
    <source>
        <dbReference type="Pfam" id="PF00425"/>
    </source>
</evidence>
<proteinExistence type="predicted"/>
<dbReference type="PANTHER" id="PTHR11236:SF50">
    <property type="entry name" value="AMINODEOXYCHORISMATE SYNTHASE COMPONENT 1"/>
    <property type="match status" value="1"/>
</dbReference>
<dbReference type="PRINTS" id="PR00095">
    <property type="entry name" value="ANTSNTHASEI"/>
</dbReference>
<dbReference type="GO" id="GO:0046820">
    <property type="term" value="F:4-amino-4-deoxychorismate synthase activity"/>
    <property type="evidence" value="ECO:0007669"/>
    <property type="project" value="UniProtKB-EC"/>
</dbReference>
<dbReference type="Gene3D" id="3.60.120.10">
    <property type="entry name" value="Anthranilate synthase"/>
    <property type="match status" value="1"/>
</dbReference>
<organism evidence="5 6">
    <name type="scientific">Candidatus Litorirhabdus singularis</name>
    <dbReference type="NCBI Taxonomy" id="2518993"/>
    <lineage>
        <taxon>Bacteria</taxon>
        <taxon>Pseudomonadati</taxon>
        <taxon>Pseudomonadota</taxon>
        <taxon>Gammaproteobacteria</taxon>
        <taxon>Cellvibrionales</taxon>
        <taxon>Halieaceae</taxon>
        <taxon>Candidatus Litorirhabdus</taxon>
    </lineage>
</organism>
<accession>A0ABT3TFY5</accession>
<name>A0ABT3TFY5_9GAMM</name>
<dbReference type="Pfam" id="PF04715">
    <property type="entry name" value="Anth_synt_I_N"/>
    <property type="match status" value="1"/>
</dbReference>
<dbReference type="PANTHER" id="PTHR11236">
    <property type="entry name" value="AMINOBENZOATE/ANTHRANILATE SYNTHASE"/>
    <property type="match status" value="1"/>
</dbReference>
<dbReference type="InterPro" id="IPR005801">
    <property type="entry name" value="ADC_synthase"/>
</dbReference>
<gene>
    <name evidence="5" type="primary">pabB</name>
    <name evidence="5" type="ORF">EYC98_10135</name>
</gene>
<dbReference type="InterPro" id="IPR005802">
    <property type="entry name" value="ADC_synth_comp_1"/>
</dbReference>
<dbReference type="NCBIfam" id="TIGR00553">
    <property type="entry name" value="pabB"/>
    <property type="match status" value="1"/>
</dbReference>
<evidence type="ECO:0000256" key="2">
    <source>
        <dbReference type="ARBA" id="ARBA00022679"/>
    </source>
</evidence>
<feature type="domain" description="Anthranilate synthase component I N-terminal" evidence="4">
    <location>
        <begin position="18"/>
        <end position="142"/>
    </location>
</feature>
<keyword evidence="2 5" id="KW-0808">Transferase</keyword>
<protein>
    <recommendedName>
        <fullName evidence="1">aminodeoxychorismate synthase</fullName>
        <ecNumber evidence="1">2.6.1.85</ecNumber>
    </recommendedName>
</protein>
<feature type="domain" description="Chorismate-utilising enzyme C-terminal" evidence="3">
    <location>
        <begin position="185"/>
        <end position="438"/>
    </location>
</feature>
<keyword evidence="6" id="KW-1185">Reference proteome</keyword>
<dbReference type="Proteomes" id="UP001143362">
    <property type="component" value="Unassembled WGS sequence"/>
</dbReference>
<evidence type="ECO:0000256" key="1">
    <source>
        <dbReference type="ARBA" id="ARBA00013139"/>
    </source>
</evidence>
<dbReference type="InterPro" id="IPR015890">
    <property type="entry name" value="Chorismate_C"/>
</dbReference>
<dbReference type="Pfam" id="PF00425">
    <property type="entry name" value="Chorismate_bind"/>
    <property type="match status" value="1"/>
</dbReference>
<comment type="caution">
    <text evidence="5">The sequence shown here is derived from an EMBL/GenBank/DDBJ whole genome shotgun (WGS) entry which is preliminary data.</text>
</comment>
<dbReference type="InterPro" id="IPR019999">
    <property type="entry name" value="Anth_synth_I-like"/>
</dbReference>